<dbReference type="AlphaFoldDB" id="A0AAV4Y936"/>
<evidence type="ECO:0000313" key="1">
    <source>
        <dbReference type="EMBL" id="GIZ02975.1"/>
    </source>
</evidence>
<dbReference type="Proteomes" id="UP001054945">
    <property type="component" value="Unassembled WGS sequence"/>
</dbReference>
<keyword evidence="2" id="KW-1185">Reference proteome</keyword>
<gene>
    <name evidence="1" type="ORF">CEXT_511391</name>
</gene>
<reference evidence="1 2" key="1">
    <citation type="submission" date="2021-06" db="EMBL/GenBank/DDBJ databases">
        <title>Caerostris extrusa draft genome.</title>
        <authorList>
            <person name="Kono N."/>
            <person name="Arakawa K."/>
        </authorList>
    </citation>
    <scope>NUCLEOTIDE SEQUENCE [LARGE SCALE GENOMIC DNA]</scope>
</reference>
<comment type="caution">
    <text evidence="1">The sequence shown here is derived from an EMBL/GenBank/DDBJ whole genome shotgun (WGS) entry which is preliminary data.</text>
</comment>
<dbReference type="EMBL" id="BPLR01001533">
    <property type="protein sequence ID" value="GIZ02975.1"/>
    <property type="molecule type" value="Genomic_DNA"/>
</dbReference>
<organism evidence="1 2">
    <name type="scientific">Caerostris extrusa</name>
    <name type="common">Bark spider</name>
    <name type="synonym">Caerostris bankana</name>
    <dbReference type="NCBI Taxonomy" id="172846"/>
    <lineage>
        <taxon>Eukaryota</taxon>
        <taxon>Metazoa</taxon>
        <taxon>Ecdysozoa</taxon>
        <taxon>Arthropoda</taxon>
        <taxon>Chelicerata</taxon>
        <taxon>Arachnida</taxon>
        <taxon>Araneae</taxon>
        <taxon>Araneomorphae</taxon>
        <taxon>Entelegynae</taxon>
        <taxon>Araneoidea</taxon>
        <taxon>Araneidae</taxon>
        <taxon>Caerostris</taxon>
    </lineage>
</organism>
<evidence type="ECO:0000313" key="2">
    <source>
        <dbReference type="Proteomes" id="UP001054945"/>
    </source>
</evidence>
<protein>
    <submittedName>
        <fullName evidence="1">Uncharacterized protein</fullName>
    </submittedName>
</protein>
<name>A0AAV4Y936_CAEEX</name>
<proteinExistence type="predicted"/>
<sequence length="513" mass="58507">MTTSVLYINNKISPKVTTIDEDSKFITYESSNFSRTPYQASNRFDKRILDKVLEHTNASPSKLKIPNTVKRRSLEKTEDVTEKCITNEYSTFASYVTEFPKLKTKTHQEAYGKIESLSTNISLNNAVIDQIAEESTVLSKHESPSIKWEDRTSKVQETPELNVSFEATAFQKINLPSFNIITELITPVKKVESPTFKKNLEQDVTTHLKSPLDIHGNEMHPVGLQLATEITSNKIQETSSIEIKNETLAIDQKEAYSDKENVLGNSVVLDRNSQNHPKQINVFEKLTCDEMNRVVEFHTAKKQEIFSKRDRNAIKSPELWPKTESLRLKQTQSVTPPKKRLFSEILFDDNPIFENSENEIPCHQIKKQREFTMPDKTKISSNTENKEHWILQSSEERAAKLIKTECQQIKYTMPKEMQSSPKQNSNGETSFLKNIKSSADACLINESSDMKQDIPTLSKRIPSCTAVLSDDEFAVPNKKKVCTKNRSNTETGADRITEPAQELIFAKQMFGII</sequence>
<accession>A0AAV4Y936</accession>